<dbReference type="RefSeq" id="WP_014377563.1">
    <property type="nucleotide sequence ID" value="NC_016943.1"/>
</dbReference>
<dbReference type="InterPro" id="IPR011042">
    <property type="entry name" value="6-blade_b-propeller_TolB-like"/>
</dbReference>
<feature type="chain" id="PRO_5039448346" evidence="2">
    <location>
        <begin position="30"/>
        <end position="376"/>
    </location>
</feature>
<dbReference type="HOGENOM" id="CLU_012253_0_0_11"/>
<evidence type="ECO:0000256" key="2">
    <source>
        <dbReference type="SAM" id="SignalP"/>
    </source>
</evidence>
<feature type="compositionally biased region" description="Pro residues" evidence="1">
    <location>
        <begin position="35"/>
        <end position="60"/>
    </location>
</feature>
<dbReference type="PANTHER" id="PTHR19328:SF13">
    <property type="entry name" value="HIPL1 PROTEIN"/>
    <property type="match status" value="1"/>
</dbReference>
<dbReference type="SUPFAM" id="SSF50952">
    <property type="entry name" value="Soluble quinoprotein glucose dehydrogenase"/>
    <property type="match status" value="1"/>
</dbReference>
<dbReference type="OrthoDB" id="9770043at2"/>
<keyword evidence="2" id="KW-0732">Signal</keyword>
<dbReference type="STRING" id="1146883.BLASA_3857"/>
<accession>H6RX77</accession>
<feature type="region of interest" description="Disordered" evidence="1">
    <location>
        <begin position="347"/>
        <end position="376"/>
    </location>
</feature>
<dbReference type="AlphaFoldDB" id="H6RX77"/>
<dbReference type="InterPro" id="IPR011041">
    <property type="entry name" value="Quinoprot_gluc/sorb_DH_b-prop"/>
</dbReference>
<proteinExistence type="predicted"/>
<dbReference type="PANTHER" id="PTHR19328">
    <property type="entry name" value="HEDGEHOG-INTERACTING PROTEIN"/>
    <property type="match status" value="1"/>
</dbReference>
<evidence type="ECO:0000256" key="1">
    <source>
        <dbReference type="SAM" id="MobiDB-lite"/>
    </source>
</evidence>
<organism evidence="4 5">
    <name type="scientific">Blastococcus saxobsidens (strain DD2)</name>
    <dbReference type="NCBI Taxonomy" id="1146883"/>
    <lineage>
        <taxon>Bacteria</taxon>
        <taxon>Bacillati</taxon>
        <taxon>Actinomycetota</taxon>
        <taxon>Actinomycetes</taxon>
        <taxon>Geodermatophilales</taxon>
        <taxon>Geodermatophilaceae</taxon>
        <taxon>Blastococcus</taxon>
    </lineage>
</organism>
<evidence type="ECO:0000313" key="5">
    <source>
        <dbReference type="Proteomes" id="UP000007517"/>
    </source>
</evidence>
<protein>
    <submittedName>
        <fullName evidence="4">Glucose/sorbosone dehydrogenase</fullName>
    </submittedName>
</protein>
<reference evidence="4 5" key="1">
    <citation type="journal article" date="2012" name="J. Bacteriol.">
        <title>Genome Sequence of Blastococcus saxobsidens DD2, a Stone-Inhabiting Bacterium.</title>
        <authorList>
            <person name="Chouaia B."/>
            <person name="Crotti E."/>
            <person name="Brusetti L."/>
            <person name="Daffonchio D."/>
            <person name="Essoussi I."/>
            <person name="Nouioui I."/>
            <person name="Sbissi I."/>
            <person name="Ghodhbane-Gtari F."/>
            <person name="Gtari M."/>
            <person name="Vacherie B."/>
            <person name="Barbe V."/>
            <person name="Medigue C."/>
            <person name="Gury J."/>
            <person name="Pujic P."/>
            <person name="Normand P."/>
        </authorList>
    </citation>
    <scope>NUCLEOTIDE SEQUENCE [LARGE SCALE GENOMIC DNA]</scope>
    <source>
        <strain evidence="4 5">DD2</strain>
    </source>
</reference>
<dbReference type="InterPro" id="IPR012938">
    <property type="entry name" value="Glc/Sorbosone_DH"/>
</dbReference>
<dbReference type="Pfam" id="PF07995">
    <property type="entry name" value="GSDH"/>
    <property type="match status" value="1"/>
</dbReference>
<keyword evidence="5" id="KW-1185">Reference proteome</keyword>
<dbReference type="Gene3D" id="2.120.10.30">
    <property type="entry name" value="TolB, C-terminal domain"/>
    <property type="match status" value="1"/>
</dbReference>
<dbReference type="Proteomes" id="UP000007517">
    <property type="component" value="Chromosome"/>
</dbReference>
<dbReference type="EMBL" id="FO117623">
    <property type="protein sequence ID" value="CCG04688.1"/>
    <property type="molecule type" value="Genomic_DNA"/>
</dbReference>
<gene>
    <name evidence="4" type="ordered locus">BLASA_3857</name>
</gene>
<dbReference type="KEGG" id="bsd:BLASA_3857"/>
<feature type="region of interest" description="Disordered" evidence="1">
    <location>
        <begin position="33"/>
        <end position="73"/>
    </location>
</feature>
<dbReference type="eggNOG" id="COG2133">
    <property type="taxonomic scope" value="Bacteria"/>
</dbReference>
<evidence type="ECO:0000313" key="4">
    <source>
        <dbReference type="EMBL" id="CCG04688.1"/>
    </source>
</evidence>
<reference evidence="5" key="2">
    <citation type="submission" date="2012-02" db="EMBL/GenBank/DDBJ databases">
        <title>Complete genome sequence of Blastococcus saxobsidens strain DD2.</title>
        <authorList>
            <person name="Genoscope."/>
        </authorList>
    </citation>
    <scope>NUCLEOTIDE SEQUENCE [LARGE SCALE GENOMIC DNA]</scope>
    <source>
        <strain evidence="5">DD2</strain>
    </source>
</reference>
<sequence>MRPTRALRAPRVVGALLAGLLLTACSDGGYEPAGPFRPLPEGAPPEVGPPPATVPAPVDPAQPGSGEEEGDPNVVASGLSVPTGVVLLPDGSAIVGERDTGRLLQVFPDRSPAKELMTVPGIDTTGDGGLLGLTLSPTFLEDGLLFAYVSTATDNRVVRFPIGGTPNPVLTGIPRGEVGNGGGLLTGADGHLYVGTGDAGNPALAADPASLAGKVLRIDVFGRPVGGSSPVFSRGHRDVTALCQDEERIYATDEARQGPDEFDVVTEGGDGAPLLDVPAEEGGLGGCAVANGTVFLGALDGQRVHVFTLDESGAPLEDVSDEVLGGSYGRLRSVVLDTQGALWVTTSNKDGIGTPAEDDDKVLRIQPPGGQPTSPL</sequence>
<dbReference type="PROSITE" id="PS51257">
    <property type="entry name" value="PROKAR_LIPOPROTEIN"/>
    <property type="match status" value="1"/>
</dbReference>
<feature type="domain" description="Glucose/Sorbosone dehydrogenase" evidence="3">
    <location>
        <begin position="80"/>
        <end position="270"/>
    </location>
</feature>
<feature type="signal peptide" evidence="2">
    <location>
        <begin position="1"/>
        <end position="29"/>
    </location>
</feature>
<name>H6RX77_BLASD</name>
<evidence type="ECO:0000259" key="3">
    <source>
        <dbReference type="Pfam" id="PF07995"/>
    </source>
</evidence>